<feature type="region of interest" description="Disordered" evidence="1">
    <location>
        <begin position="56"/>
        <end position="103"/>
    </location>
</feature>
<dbReference type="NCBIfam" id="TIGR01764">
    <property type="entry name" value="excise"/>
    <property type="match status" value="1"/>
</dbReference>
<dbReference type="STRING" id="1121455.SAMN02745728_00760"/>
<evidence type="ECO:0000313" key="3">
    <source>
        <dbReference type="EMBL" id="SHN56190.1"/>
    </source>
</evidence>
<sequence length="103" mass="11569">MKKTTYTLSEAATLLSCHKETLRRAIKEGSLRAARLGRGWRISKVDLTAFWNEQGGGELFPKEESNSESNQDKKDMLDSVKNKEKQNKAAKANEPMQLTLPTS</sequence>
<protein>
    <submittedName>
        <fullName evidence="3">DNA binding domain-containing protein, excisionase family</fullName>
    </submittedName>
</protein>
<dbReference type="GO" id="GO:0003677">
    <property type="term" value="F:DNA binding"/>
    <property type="evidence" value="ECO:0007669"/>
    <property type="project" value="InterPro"/>
</dbReference>
<dbReference type="SUPFAM" id="SSF46955">
    <property type="entry name" value="Putative DNA-binding domain"/>
    <property type="match status" value="1"/>
</dbReference>
<accession>A0A1M7SCI8</accession>
<evidence type="ECO:0000313" key="4">
    <source>
        <dbReference type="Proteomes" id="UP000186469"/>
    </source>
</evidence>
<keyword evidence="4" id="KW-1185">Reference proteome</keyword>
<gene>
    <name evidence="3" type="ORF">SAMN02745728_00760</name>
</gene>
<dbReference type="EMBL" id="FRDI01000003">
    <property type="protein sequence ID" value="SHN56190.1"/>
    <property type="molecule type" value="Genomic_DNA"/>
</dbReference>
<dbReference type="InterPro" id="IPR010093">
    <property type="entry name" value="SinI_DNA-bd"/>
</dbReference>
<name>A0A1M7SCI8_9BACT</name>
<dbReference type="OrthoDB" id="5459819at2"/>
<organism evidence="3 4">
    <name type="scientific">Desulfovibrio litoralis DSM 11393</name>
    <dbReference type="NCBI Taxonomy" id="1121455"/>
    <lineage>
        <taxon>Bacteria</taxon>
        <taxon>Pseudomonadati</taxon>
        <taxon>Thermodesulfobacteriota</taxon>
        <taxon>Desulfovibrionia</taxon>
        <taxon>Desulfovibrionales</taxon>
        <taxon>Desulfovibrionaceae</taxon>
        <taxon>Desulfovibrio</taxon>
    </lineage>
</organism>
<reference evidence="3 4" key="1">
    <citation type="submission" date="2016-12" db="EMBL/GenBank/DDBJ databases">
        <authorList>
            <person name="Song W.-J."/>
            <person name="Kurnit D.M."/>
        </authorList>
    </citation>
    <scope>NUCLEOTIDE SEQUENCE [LARGE SCALE GENOMIC DNA]</scope>
    <source>
        <strain evidence="3 4">DSM 11393</strain>
    </source>
</reference>
<evidence type="ECO:0000259" key="2">
    <source>
        <dbReference type="Pfam" id="PF12728"/>
    </source>
</evidence>
<feature type="compositionally biased region" description="Basic and acidic residues" evidence="1">
    <location>
        <begin position="60"/>
        <end position="87"/>
    </location>
</feature>
<dbReference type="Proteomes" id="UP000186469">
    <property type="component" value="Unassembled WGS sequence"/>
</dbReference>
<dbReference type="InterPro" id="IPR009061">
    <property type="entry name" value="DNA-bd_dom_put_sf"/>
</dbReference>
<dbReference type="Pfam" id="PF12728">
    <property type="entry name" value="HTH_17"/>
    <property type="match status" value="1"/>
</dbReference>
<proteinExistence type="predicted"/>
<dbReference type="AlphaFoldDB" id="A0A1M7SCI8"/>
<evidence type="ECO:0000256" key="1">
    <source>
        <dbReference type="SAM" id="MobiDB-lite"/>
    </source>
</evidence>
<dbReference type="RefSeq" id="WP_072696451.1">
    <property type="nucleotide sequence ID" value="NZ_FRDI01000003.1"/>
</dbReference>
<dbReference type="InterPro" id="IPR041657">
    <property type="entry name" value="HTH_17"/>
</dbReference>
<feature type="domain" description="Helix-turn-helix" evidence="2">
    <location>
        <begin position="6"/>
        <end position="54"/>
    </location>
</feature>